<sequence>MKLFNVATSLNYTHGMSVGVMAEDHMEAIAKTATAFKMGTLWDNTPKMPLLFDSYDSEKSSQPRFVVCEVSEFTVDPSVQRSKSVRMGRRTEVALRSLVALLSSDNGSSLIDSVSADYDAKLMQALSQARAVVKDLDSWNPLRLQVVAAVGGEL</sequence>
<gene>
    <name evidence="1" type="ORF">F3K02_12705</name>
</gene>
<dbReference type="Proteomes" id="UP000545507">
    <property type="component" value="Unassembled WGS sequence"/>
</dbReference>
<evidence type="ECO:0000313" key="2">
    <source>
        <dbReference type="Proteomes" id="UP000545507"/>
    </source>
</evidence>
<accession>A0A7Y8GWE2</accession>
<keyword evidence="2" id="KW-1185">Reference proteome</keyword>
<dbReference type="AlphaFoldDB" id="A0A7Y8GWE2"/>
<reference evidence="1 2" key="1">
    <citation type="submission" date="2019-09" db="EMBL/GenBank/DDBJ databases">
        <title>Hydrogenophaga aromatica sp. nov., isolated from a para-xylene-degrading enrichment culture.</title>
        <authorList>
            <person name="Tancsics A."/>
            <person name="Banerjee S."/>
        </authorList>
    </citation>
    <scope>NUCLEOTIDE SEQUENCE [LARGE SCALE GENOMIC DNA]</scope>
    <source>
        <strain evidence="1 2">D2P1</strain>
    </source>
</reference>
<organism evidence="1 2">
    <name type="scientific">Hydrogenophaga aromaticivorans</name>
    <dbReference type="NCBI Taxonomy" id="2610898"/>
    <lineage>
        <taxon>Bacteria</taxon>
        <taxon>Pseudomonadati</taxon>
        <taxon>Pseudomonadota</taxon>
        <taxon>Betaproteobacteria</taxon>
        <taxon>Burkholderiales</taxon>
        <taxon>Comamonadaceae</taxon>
        <taxon>Hydrogenophaga</taxon>
    </lineage>
</organism>
<protein>
    <submittedName>
        <fullName evidence="1">Uncharacterized protein</fullName>
    </submittedName>
</protein>
<comment type="caution">
    <text evidence="1">The sequence shown here is derived from an EMBL/GenBank/DDBJ whole genome shotgun (WGS) entry which is preliminary data.</text>
</comment>
<proteinExistence type="predicted"/>
<name>A0A7Y8GWE2_9BURK</name>
<dbReference type="RefSeq" id="WP_177136012.1">
    <property type="nucleotide sequence ID" value="NZ_VYGV01000011.1"/>
</dbReference>
<evidence type="ECO:0000313" key="1">
    <source>
        <dbReference type="EMBL" id="NWF46105.1"/>
    </source>
</evidence>
<dbReference type="EMBL" id="VYGV01000011">
    <property type="protein sequence ID" value="NWF46105.1"/>
    <property type="molecule type" value="Genomic_DNA"/>
</dbReference>